<dbReference type="AlphaFoldDB" id="V6KRR8"/>
<accession>V6KRR8</accession>
<dbReference type="HOGENOM" id="CLU_3258667_0_0_11"/>
<gene>
    <name evidence="1" type="ORF">M878_08455</name>
</gene>
<dbReference type="Proteomes" id="UP000017984">
    <property type="component" value="Chromosome"/>
</dbReference>
<comment type="caution">
    <text evidence="1">The sequence shown here is derived from an EMBL/GenBank/DDBJ whole genome shotgun (WGS) entry which is preliminary data.</text>
</comment>
<dbReference type="EMBL" id="AWQX01000066">
    <property type="protein sequence ID" value="EST34885.1"/>
    <property type="molecule type" value="Genomic_DNA"/>
</dbReference>
<name>V6KRR8_STRRC</name>
<organism evidence="1 2">
    <name type="scientific">Streptomyces roseochromogenus subsp. oscitans DS 12.976</name>
    <dbReference type="NCBI Taxonomy" id="1352936"/>
    <lineage>
        <taxon>Bacteria</taxon>
        <taxon>Bacillati</taxon>
        <taxon>Actinomycetota</taxon>
        <taxon>Actinomycetes</taxon>
        <taxon>Kitasatosporales</taxon>
        <taxon>Streptomycetaceae</taxon>
        <taxon>Streptomyces</taxon>
    </lineage>
</organism>
<reference evidence="1 2" key="1">
    <citation type="journal article" date="2014" name="Genome Announc.">
        <title>Draft Genome Sequence of Streptomyces roseochromogenes subsp. oscitans DS 12.976, Producer of the Aminocoumarin Antibiotic Clorobiocin.</title>
        <authorList>
            <person name="Ruckert C."/>
            <person name="Kalinowski J."/>
            <person name="Heide L."/>
            <person name="Apel A.K."/>
        </authorList>
    </citation>
    <scope>NUCLEOTIDE SEQUENCE [LARGE SCALE GENOMIC DNA]</scope>
    <source>
        <strain evidence="1 2">DS 12.976</strain>
    </source>
</reference>
<evidence type="ECO:0000313" key="1">
    <source>
        <dbReference type="EMBL" id="EST34885.1"/>
    </source>
</evidence>
<sequence length="42" mass="4847">MIEAWITVTLADGTVRREQWRLVTSLTDPARHPADRLMTQPL</sequence>
<dbReference type="RefSeq" id="WP_023545678.1">
    <property type="nucleotide sequence ID" value="NZ_CM002285.1"/>
</dbReference>
<protein>
    <submittedName>
        <fullName evidence="1">Uncharacterized protein</fullName>
    </submittedName>
</protein>
<proteinExistence type="predicted"/>
<keyword evidence="2" id="KW-1185">Reference proteome</keyword>
<evidence type="ECO:0000313" key="2">
    <source>
        <dbReference type="Proteomes" id="UP000017984"/>
    </source>
</evidence>